<reference evidence="2" key="1">
    <citation type="journal article" date="2023" name="Nat. Commun.">
        <title>Diploid and tetraploid genomes of Acorus and the evolution of monocots.</title>
        <authorList>
            <person name="Ma L."/>
            <person name="Liu K.W."/>
            <person name="Li Z."/>
            <person name="Hsiao Y.Y."/>
            <person name="Qi Y."/>
            <person name="Fu T."/>
            <person name="Tang G.D."/>
            <person name="Zhang D."/>
            <person name="Sun W.H."/>
            <person name="Liu D.K."/>
            <person name="Li Y."/>
            <person name="Chen G.Z."/>
            <person name="Liu X.D."/>
            <person name="Liao X.Y."/>
            <person name="Jiang Y.T."/>
            <person name="Yu X."/>
            <person name="Hao Y."/>
            <person name="Huang J."/>
            <person name="Zhao X.W."/>
            <person name="Ke S."/>
            <person name="Chen Y.Y."/>
            <person name="Wu W.L."/>
            <person name="Hsu J.L."/>
            <person name="Lin Y.F."/>
            <person name="Huang M.D."/>
            <person name="Li C.Y."/>
            <person name="Huang L."/>
            <person name="Wang Z.W."/>
            <person name="Zhao X."/>
            <person name="Zhong W.Y."/>
            <person name="Peng D.H."/>
            <person name="Ahmad S."/>
            <person name="Lan S."/>
            <person name="Zhang J.S."/>
            <person name="Tsai W.C."/>
            <person name="Van de Peer Y."/>
            <person name="Liu Z.J."/>
        </authorList>
    </citation>
    <scope>NUCLEOTIDE SEQUENCE</scope>
    <source>
        <strain evidence="2">CP</strain>
    </source>
</reference>
<dbReference type="FunFam" id="3.40.30.10:FF:000225">
    <property type="entry name" value="Thioredoxin-like protein AAED1 chloroplastic"/>
    <property type="match status" value="1"/>
</dbReference>
<evidence type="ECO:0000256" key="1">
    <source>
        <dbReference type="SAM" id="MobiDB-lite"/>
    </source>
</evidence>
<dbReference type="CDD" id="cd02970">
    <property type="entry name" value="PRX_like2"/>
    <property type="match status" value="1"/>
</dbReference>
<evidence type="ECO:0000313" key="2">
    <source>
        <dbReference type="EMBL" id="KAK1320215.1"/>
    </source>
</evidence>
<dbReference type="Gene3D" id="3.40.30.10">
    <property type="entry name" value="Glutaredoxin"/>
    <property type="match status" value="1"/>
</dbReference>
<gene>
    <name evidence="2" type="ORF">QJS10_CPA03g01333</name>
</gene>
<accession>A0AAV9F3A2</accession>
<keyword evidence="3" id="KW-1185">Reference proteome</keyword>
<dbReference type="PANTHER" id="PTHR28630:SF11">
    <property type="entry name" value="THIOREDOXIN-LIKE PROTEIN AAED1, CHLOROPLASTIC"/>
    <property type="match status" value="1"/>
</dbReference>
<comment type="caution">
    <text evidence="2">The sequence shown here is derived from an EMBL/GenBank/DDBJ whole genome shotgun (WGS) entry which is preliminary data.</text>
</comment>
<dbReference type="SUPFAM" id="SSF52833">
    <property type="entry name" value="Thioredoxin-like"/>
    <property type="match status" value="1"/>
</dbReference>
<dbReference type="GO" id="GO:0009507">
    <property type="term" value="C:chloroplast"/>
    <property type="evidence" value="ECO:0007669"/>
    <property type="project" value="TreeGrafter"/>
</dbReference>
<dbReference type="Pfam" id="PF13911">
    <property type="entry name" value="AhpC-TSA_2"/>
    <property type="match status" value="1"/>
</dbReference>
<dbReference type="PANTHER" id="PTHR28630">
    <property type="match status" value="1"/>
</dbReference>
<dbReference type="InterPro" id="IPR036249">
    <property type="entry name" value="Thioredoxin-like_sf"/>
</dbReference>
<evidence type="ECO:0008006" key="4">
    <source>
        <dbReference type="Google" id="ProtNLM"/>
    </source>
</evidence>
<name>A0AAV9F3A2_ACOCL</name>
<protein>
    <recommendedName>
        <fullName evidence="4">Thioredoxin-like protein AAED1, chloroplastic</fullName>
    </recommendedName>
</protein>
<feature type="region of interest" description="Disordered" evidence="1">
    <location>
        <begin position="40"/>
        <end position="66"/>
    </location>
</feature>
<dbReference type="AlphaFoldDB" id="A0AAV9F3A2"/>
<reference evidence="2" key="2">
    <citation type="submission" date="2023-06" db="EMBL/GenBank/DDBJ databases">
        <authorList>
            <person name="Ma L."/>
            <person name="Liu K.-W."/>
            <person name="Li Z."/>
            <person name="Hsiao Y.-Y."/>
            <person name="Qi Y."/>
            <person name="Fu T."/>
            <person name="Tang G."/>
            <person name="Zhang D."/>
            <person name="Sun W.-H."/>
            <person name="Liu D.-K."/>
            <person name="Li Y."/>
            <person name="Chen G.-Z."/>
            <person name="Liu X.-D."/>
            <person name="Liao X.-Y."/>
            <person name="Jiang Y.-T."/>
            <person name="Yu X."/>
            <person name="Hao Y."/>
            <person name="Huang J."/>
            <person name="Zhao X.-W."/>
            <person name="Ke S."/>
            <person name="Chen Y.-Y."/>
            <person name="Wu W.-L."/>
            <person name="Hsu J.-L."/>
            <person name="Lin Y.-F."/>
            <person name="Huang M.-D."/>
            <person name="Li C.-Y."/>
            <person name="Huang L."/>
            <person name="Wang Z.-W."/>
            <person name="Zhao X."/>
            <person name="Zhong W.-Y."/>
            <person name="Peng D.-H."/>
            <person name="Ahmad S."/>
            <person name="Lan S."/>
            <person name="Zhang J.-S."/>
            <person name="Tsai W.-C."/>
            <person name="Van De Peer Y."/>
            <person name="Liu Z.-J."/>
        </authorList>
    </citation>
    <scope>NUCLEOTIDE SEQUENCE</scope>
    <source>
        <strain evidence="2">CP</strain>
        <tissue evidence="2">Leaves</tissue>
    </source>
</reference>
<dbReference type="EMBL" id="JAUJYO010000003">
    <property type="protein sequence ID" value="KAK1320215.1"/>
    <property type="molecule type" value="Genomic_DNA"/>
</dbReference>
<organism evidence="2 3">
    <name type="scientific">Acorus calamus</name>
    <name type="common">Sweet flag</name>
    <dbReference type="NCBI Taxonomy" id="4465"/>
    <lineage>
        <taxon>Eukaryota</taxon>
        <taxon>Viridiplantae</taxon>
        <taxon>Streptophyta</taxon>
        <taxon>Embryophyta</taxon>
        <taxon>Tracheophyta</taxon>
        <taxon>Spermatophyta</taxon>
        <taxon>Magnoliopsida</taxon>
        <taxon>Liliopsida</taxon>
        <taxon>Acoraceae</taxon>
        <taxon>Acorus</taxon>
    </lineage>
</organism>
<sequence>MATTTTTTTLPAIIPVTSAVGSCEIRGIFYSDLHKKPPSNGGNLRLSHRSGRRSEPVTASSASPERAAVSMSEDVAFVLDTVEVFDLTGKSIPLSDLWRDRKAVVAFARHFGCVLCRKRADLLASRKETMDAARVALILIGPGNVEQAKAFASQTNFKGEVYADTNHSAYKALNFVSGISTTFTPSAGLKIIQSYMEGYRQDWKLSFEEDTVSRGGWQQGGILVAGPGKENISYLHKDKEAGDDPDIEDVLRACCL</sequence>
<evidence type="ECO:0000313" key="3">
    <source>
        <dbReference type="Proteomes" id="UP001180020"/>
    </source>
</evidence>
<dbReference type="Proteomes" id="UP001180020">
    <property type="component" value="Unassembled WGS sequence"/>
</dbReference>
<dbReference type="InterPro" id="IPR032801">
    <property type="entry name" value="PXL2A/B/C"/>
</dbReference>
<proteinExistence type="predicted"/>